<dbReference type="EMBL" id="JEME01002636">
    <property type="protein sequence ID" value="KYG03653.1"/>
    <property type="molecule type" value="Genomic_DNA"/>
</dbReference>
<accession>A0A150TG41</accession>
<evidence type="ECO:0000313" key="1">
    <source>
        <dbReference type="EMBL" id="KYG03653.1"/>
    </source>
</evidence>
<sequence>MAVQPVTVNLPEPLYDRLARRAQKTQRTVEAELVDAVATSLPDEPDELPVDMAEAIAALHLLGDEDLWRAARQSLAPDKAADLEELHIKRQSEGLSASDIEALATLMKEYTRIMLVRSRAAALLKQRGHDVSGLHQGHEP</sequence>
<dbReference type="InterPro" id="IPR010985">
    <property type="entry name" value="Ribbon_hlx_hlx"/>
</dbReference>
<dbReference type="AlphaFoldDB" id="A0A150TG41"/>
<dbReference type="Proteomes" id="UP000075502">
    <property type="component" value="Unassembled WGS sequence"/>
</dbReference>
<comment type="caution">
    <text evidence="1">The sequence shown here is derived from an EMBL/GenBank/DDBJ whole genome shotgun (WGS) entry which is preliminary data.</text>
</comment>
<name>A0A150TG41_SORCE</name>
<dbReference type="SUPFAM" id="SSF47598">
    <property type="entry name" value="Ribbon-helix-helix"/>
    <property type="match status" value="1"/>
</dbReference>
<dbReference type="Gene3D" id="1.10.1220.10">
    <property type="entry name" value="Met repressor-like"/>
    <property type="match status" value="1"/>
</dbReference>
<protein>
    <submittedName>
        <fullName evidence="1">Uncharacterized protein</fullName>
    </submittedName>
</protein>
<gene>
    <name evidence="1" type="ORF">BE21_50580</name>
</gene>
<proteinExistence type="predicted"/>
<reference evidence="1 2" key="1">
    <citation type="submission" date="2014-02" db="EMBL/GenBank/DDBJ databases">
        <title>The small core and large imbalanced accessory genome model reveals a collaborative survival strategy of Sorangium cellulosum strains in nature.</title>
        <authorList>
            <person name="Han K."/>
            <person name="Peng R."/>
            <person name="Blom J."/>
            <person name="Li Y.-Z."/>
        </authorList>
    </citation>
    <scope>NUCLEOTIDE SEQUENCE [LARGE SCALE GENOMIC DNA]</scope>
    <source>
        <strain evidence="1 2">So0007-03</strain>
    </source>
</reference>
<evidence type="ECO:0000313" key="2">
    <source>
        <dbReference type="Proteomes" id="UP000075502"/>
    </source>
</evidence>
<dbReference type="GO" id="GO:0006355">
    <property type="term" value="P:regulation of DNA-templated transcription"/>
    <property type="evidence" value="ECO:0007669"/>
    <property type="project" value="InterPro"/>
</dbReference>
<dbReference type="InterPro" id="IPR013321">
    <property type="entry name" value="Arc_rbn_hlx_hlx"/>
</dbReference>
<organism evidence="1 2">
    <name type="scientific">Sorangium cellulosum</name>
    <name type="common">Polyangium cellulosum</name>
    <dbReference type="NCBI Taxonomy" id="56"/>
    <lineage>
        <taxon>Bacteria</taxon>
        <taxon>Pseudomonadati</taxon>
        <taxon>Myxococcota</taxon>
        <taxon>Polyangia</taxon>
        <taxon>Polyangiales</taxon>
        <taxon>Polyangiaceae</taxon>
        <taxon>Sorangium</taxon>
    </lineage>
</organism>